<reference evidence="1" key="1">
    <citation type="submission" date="2018-02" db="EMBL/GenBank/DDBJ databases">
        <title>The genomes of Aspergillus section Nigri reveals drivers in fungal speciation.</title>
        <authorList>
            <consortium name="DOE Joint Genome Institute"/>
            <person name="Vesth T.C."/>
            <person name="Nybo J."/>
            <person name="Theobald S."/>
            <person name="Brandl J."/>
            <person name="Frisvad J.C."/>
            <person name="Nielsen K.F."/>
            <person name="Lyhne E.K."/>
            <person name="Kogle M.E."/>
            <person name="Kuo A."/>
            <person name="Riley R."/>
            <person name="Clum A."/>
            <person name="Nolan M."/>
            <person name="Lipzen A."/>
            <person name="Salamov A."/>
            <person name="Henrissat B."/>
            <person name="Wiebenga A."/>
            <person name="De vries R.P."/>
            <person name="Grigoriev I.V."/>
            <person name="Mortensen U.H."/>
            <person name="Andersen M.R."/>
            <person name="Baker S.E."/>
        </authorList>
    </citation>
    <scope>NUCLEOTIDE SEQUENCE</scope>
    <source>
        <strain evidence="1">CBS 621.78</strain>
    </source>
</reference>
<dbReference type="EMBL" id="KZ825394">
    <property type="protein sequence ID" value="RAH41109.1"/>
    <property type="molecule type" value="Genomic_DNA"/>
</dbReference>
<name>A0ACD1FVW2_9EURO</name>
<gene>
    <name evidence="1" type="ORF">BO95DRAFT_278193</name>
</gene>
<sequence length="71" mass="7907">MVLGVTCAALAAMASKHSTETSHRHRSIAVASILRFNDVTPARKKDDKRPVISGRVRHAVHLLLAFFWGHY</sequence>
<proteinExistence type="predicted"/>
<organism evidence="1 2">
    <name type="scientific">Aspergillus brunneoviolaceus CBS 621.78</name>
    <dbReference type="NCBI Taxonomy" id="1450534"/>
    <lineage>
        <taxon>Eukaryota</taxon>
        <taxon>Fungi</taxon>
        <taxon>Dikarya</taxon>
        <taxon>Ascomycota</taxon>
        <taxon>Pezizomycotina</taxon>
        <taxon>Eurotiomycetes</taxon>
        <taxon>Eurotiomycetidae</taxon>
        <taxon>Eurotiales</taxon>
        <taxon>Aspergillaceae</taxon>
        <taxon>Aspergillus</taxon>
        <taxon>Aspergillus subgen. Circumdati</taxon>
    </lineage>
</organism>
<keyword evidence="2" id="KW-1185">Reference proteome</keyword>
<protein>
    <submittedName>
        <fullName evidence="1">Uncharacterized protein</fullName>
    </submittedName>
</protein>
<evidence type="ECO:0000313" key="2">
    <source>
        <dbReference type="Proteomes" id="UP000249057"/>
    </source>
</evidence>
<accession>A0ACD1FVW2</accession>
<dbReference type="Proteomes" id="UP000249057">
    <property type="component" value="Unassembled WGS sequence"/>
</dbReference>
<evidence type="ECO:0000313" key="1">
    <source>
        <dbReference type="EMBL" id="RAH41109.1"/>
    </source>
</evidence>